<dbReference type="Proteomes" id="UP000316621">
    <property type="component" value="Chromosome 2"/>
</dbReference>
<proteinExistence type="predicted"/>
<keyword evidence="2" id="KW-1185">Reference proteome</keyword>
<reference evidence="1 2" key="1">
    <citation type="journal article" date="2018" name="Science">
        <title>The opium poppy genome and morphinan production.</title>
        <authorList>
            <person name="Guo L."/>
            <person name="Winzer T."/>
            <person name="Yang X."/>
            <person name="Li Y."/>
            <person name="Ning Z."/>
            <person name="He Z."/>
            <person name="Teodor R."/>
            <person name="Lu Y."/>
            <person name="Bowser T.A."/>
            <person name="Graham I.A."/>
            <person name="Ye K."/>
        </authorList>
    </citation>
    <scope>NUCLEOTIDE SEQUENCE [LARGE SCALE GENOMIC DNA]</scope>
    <source>
        <strain evidence="2">cv. HN1</strain>
        <tissue evidence="1">Leaves</tissue>
    </source>
</reference>
<accession>A0A4Y7ITF2</accession>
<dbReference type="AlphaFoldDB" id="A0A4Y7ITF2"/>
<evidence type="ECO:0000313" key="2">
    <source>
        <dbReference type="Proteomes" id="UP000316621"/>
    </source>
</evidence>
<name>A0A4Y7ITF2_PAPSO</name>
<protein>
    <submittedName>
        <fullName evidence="1">Uncharacterized protein</fullName>
    </submittedName>
</protein>
<organism evidence="1 2">
    <name type="scientific">Papaver somniferum</name>
    <name type="common">Opium poppy</name>
    <dbReference type="NCBI Taxonomy" id="3469"/>
    <lineage>
        <taxon>Eukaryota</taxon>
        <taxon>Viridiplantae</taxon>
        <taxon>Streptophyta</taxon>
        <taxon>Embryophyta</taxon>
        <taxon>Tracheophyta</taxon>
        <taxon>Spermatophyta</taxon>
        <taxon>Magnoliopsida</taxon>
        <taxon>Ranunculales</taxon>
        <taxon>Papaveraceae</taxon>
        <taxon>Papaveroideae</taxon>
        <taxon>Papaver</taxon>
    </lineage>
</organism>
<gene>
    <name evidence="1" type="ORF">C5167_020592</name>
</gene>
<sequence>MYRQIGQPMSKADGSEIRTFAGDPFEEAKTNNTLGNFSLALRYDFLGSLLSAANPYVAAESSSILEFSSSISFVSPQDSIPFYSFIF</sequence>
<evidence type="ECO:0000313" key="1">
    <source>
        <dbReference type="EMBL" id="RZC52154.1"/>
    </source>
</evidence>
<dbReference type="EMBL" id="CM010716">
    <property type="protein sequence ID" value="RZC52154.1"/>
    <property type="molecule type" value="Genomic_DNA"/>
</dbReference>
<dbReference type="Gramene" id="RZC52154">
    <property type="protein sequence ID" value="RZC52154"/>
    <property type="gene ID" value="C5167_020592"/>
</dbReference>